<name>A0A3N0E5I1_SINP1</name>
<sequence>MKTFILLCFIPISITYAQHTVQWQADSVSPSAQLSELSWIAGYWEGTALGGTTEEIWSSPLGGSMMGSFKLVVNDLVKFYELCTISQQEGTLLLRIKHFDRDLKGWEEKDESEEFRLVRMEKDKAYFDGLTFEKIGEDEINIHVFFEESAEEMTFHYKRAK</sequence>
<feature type="domain" description="DUF6265" evidence="1">
    <location>
        <begin position="38"/>
        <end position="144"/>
    </location>
</feature>
<comment type="caution">
    <text evidence="2">The sequence shown here is derived from an EMBL/GenBank/DDBJ whole genome shotgun (WGS) entry which is preliminary data.</text>
</comment>
<evidence type="ECO:0000313" key="3">
    <source>
        <dbReference type="Proteomes" id="UP000267469"/>
    </source>
</evidence>
<dbReference type="Proteomes" id="UP000267469">
    <property type="component" value="Unassembled WGS sequence"/>
</dbReference>
<evidence type="ECO:0000313" key="2">
    <source>
        <dbReference type="EMBL" id="RNL83063.1"/>
    </source>
</evidence>
<organism evidence="2 3">
    <name type="scientific">Sinomicrobium pectinilyticum</name>
    <dbReference type="NCBI Taxonomy" id="1084421"/>
    <lineage>
        <taxon>Bacteria</taxon>
        <taxon>Pseudomonadati</taxon>
        <taxon>Bacteroidota</taxon>
        <taxon>Flavobacteriia</taxon>
        <taxon>Flavobacteriales</taxon>
        <taxon>Flavobacteriaceae</taxon>
        <taxon>Sinomicrobium</taxon>
    </lineage>
</organism>
<dbReference type="Pfam" id="PF19780">
    <property type="entry name" value="DUF6265"/>
    <property type="match status" value="1"/>
</dbReference>
<accession>A0A3N0E5I1</accession>
<reference evidence="2 3" key="1">
    <citation type="submission" date="2018-10" db="EMBL/GenBank/DDBJ databases">
        <title>Sinomicrobium pectinilyticum sp. nov., a pectinase-producing bacterium isolated from alkaline and saline soil, and emended description of the genus Sinomicrobium.</title>
        <authorList>
            <person name="Cheng B."/>
            <person name="Li C."/>
            <person name="Lai Q."/>
            <person name="Du M."/>
            <person name="Shao Z."/>
            <person name="Xu P."/>
            <person name="Yang C."/>
        </authorList>
    </citation>
    <scope>NUCLEOTIDE SEQUENCE [LARGE SCALE GENOMIC DNA]</scope>
    <source>
        <strain evidence="2 3">5DNS001</strain>
    </source>
</reference>
<dbReference type="RefSeq" id="WP_123216924.1">
    <property type="nucleotide sequence ID" value="NZ_RJTM01000107.1"/>
</dbReference>
<dbReference type="AlphaFoldDB" id="A0A3N0E5I1"/>
<dbReference type="InterPro" id="IPR046232">
    <property type="entry name" value="DUF6265"/>
</dbReference>
<keyword evidence="3" id="KW-1185">Reference proteome</keyword>
<protein>
    <recommendedName>
        <fullName evidence="1">DUF6265 domain-containing protein</fullName>
    </recommendedName>
</protein>
<dbReference type="OrthoDB" id="7567258at2"/>
<dbReference type="EMBL" id="RJTM01000107">
    <property type="protein sequence ID" value="RNL83063.1"/>
    <property type="molecule type" value="Genomic_DNA"/>
</dbReference>
<proteinExistence type="predicted"/>
<gene>
    <name evidence="2" type="ORF">ED312_15450</name>
</gene>
<evidence type="ECO:0000259" key="1">
    <source>
        <dbReference type="Pfam" id="PF19780"/>
    </source>
</evidence>